<dbReference type="Gene3D" id="3.10.20.30">
    <property type="match status" value="1"/>
</dbReference>
<dbReference type="Gene3D" id="1.10.150.120">
    <property type="entry name" value="[2Fe-2S]-binding domain"/>
    <property type="match status" value="1"/>
</dbReference>
<evidence type="ECO:0000256" key="1">
    <source>
        <dbReference type="ARBA" id="ARBA00022714"/>
    </source>
</evidence>
<evidence type="ECO:0000256" key="5">
    <source>
        <dbReference type="ARBA" id="ARBA00023014"/>
    </source>
</evidence>
<dbReference type="InterPro" id="IPR036010">
    <property type="entry name" value="2Fe-2S_ferredoxin-like_sf"/>
</dbReference>
<evidence type="ECO:0000256" key="2">
    <source>
        <dbReference type="ARBA" id="ARBA00022723"/>
    </source>
</evidence>
<keyword evidence="5" id="KW-0411">Iron-sulfur</keyword>
<dbReference type="EMBL" id="UWOC01000033">
    <property type="protein sequence ID" value="VCU07278.1"/>
    <property type="molecule type" value="Genomic_DNA"/>
</dbReference>
<dbReference type="AlphaFoldDB" id="A0A3S4B285"/>
<reference evidence="8" key="1">
    <citation type="submission" date="2018-10" db="EMBL/GenBank/DDBJ databases">
        <authorList>
            <person name="Peiro R."/>
            <person name="Begona"/>
            <person name="Cbmso G."/>
            <person name="Lopez M."/>
            <person name="Gonzalez S."/>
            <person name="Sacristan E."/>
            <person name="Castillo E."/>
        </authorList>
    </citation>
    <scope>NUCLEOTIDE SEQUENCE [LARGE SCALE GENOMIC DNA]</scope>
</reference>
<dbReference type="InterPro" id="IPR002888">
    <property type="entry name" value="2Fe-2S-bd"/>
</dbReference>
<organism evidence="7 8">
    <name type="scientific">Rhodoplanes serenus</name>
    <dbReference type="NCBI Taxonomy" id="200615"/>
    <lineage>
        <taxon>Bacteria</taxon>
        <taxon>Pseudomonadati</taxon>
        <taxon>Pseudomonadota</taxon>
        <taxon>Alphaproteobacteria</taxon>
        <taxon>Hyphomicrobiales</taxon>
        <taxon>Nitrobacteraceae</taxon>
        <taxon>Rhodoplanes</taxon>
    </lineage>
</organism>
<dbReference type="SUPFAM" id="SSF47741">
    <property type="entry name" value="CO dehydrogenase ISP C-domain like"/>
    <property type="match status" value="1"/>
</dbReference>
<dbReference type="GO" id="GO:0046872">
    <property type="term" value="F:metal ion binding"/>
    <property type="evidence" value="ECO:0007669"/>
    <property type="project" value="UniProtKB-KW"/>
</dbReference>
<evidence type="ECO:0000313" key="8">
    <source>
        <dbReference type="Proteomes" id="UP000289200"/>
    </source>
</evidence>
<dbReference type="PROSITE" id="PS51085">
    <property type="entry name" value="2FE2S_FER_2"/>
    <property type="match status" value="1"/>
</dbReference>
<keyword evidence="8" id="KW-1185">Reference proteome</keyword>
<name>A0A3S4B285_9BRAD</name>
<dbReference type="InterPro" id="IPR001041">
    <property type="entry name" value="2Fe-2S_ferredoxin-type"/>
</dbReference>
<dbReference type="Pfam" id="PF00111">
    <property type="entry name" value="Fer2"/>
    <property type="match status" value="1"/>
</dbReference>
<keyword evidence="3" id="KW-0560">Oxidoreductase</keyword>
<evidence type="ECO:0000259" key="6">
    <source>
        <dbReference type="PROSITE" id="PS51085"/>
    </source>
</evidence>
<evidence type="ECO:0000256" key="3">
    <source>
        <dbReference type="ARBA" id="ARBA00023002"/>
    </source>
</evidence>
<dbReference type="InterPro" id="IPR036884">
    <property type="entry name" value="2Fe-2S-bd_dom_sf"/>
</dbReference>
<dbReference type="Pfam" id="PF01799">
    <property type="entry name" value="Fer2_2"/>
    <property type="match status" value="1"/>
</dbReference>
<dbReference type="InterPro" id="IPR051452">
    <property type="entry name" value="Diverse_Oxidoreductases"/>
</dbReference>
<protein>
    <submittedName>
        <fullName evidence="7">Caffeine dehydrogenase subunit gamma</fullName>
    </submittedName>
</protein>
<comment type="caution">
    <text evidence="7">The sequence shown here is derived from an EMBL/GenBank/DDBJ whole genome shotgun (WGS) entry which is preliminary data.</text>
</comment>
<dbReference type="PANTHER" id="PTHR44379">
    <property type="entry name" value="OXIDOREDUCTASE WITH IRON-SULFUR SUBUNIT"/>
    <property type="match status" value="1"/>
</dbReference>
<accession>A0A3S4B285</accession>
<gene>
    <name evidence="7" type="primary">cdhC_1</name>
    <name evidence="7" type="ORF">RHODGE_RHODGE_00563</name>
</gene>
<dbReference type="RefSeq" id="WP_207211356.1">
    <property type="nucleotide sequence ID" value="NZ_UWOC01000033.1"/>
</dbReference>
<keyword evidence="2" id="KW-0479">Metal-binding</keyword>
<evidence type="ECO:0000313" key="7">
    <source>
        <dbReference type="EMBL" id="VCU07278.1"/>
    </source>
</evidence>
<sequence>MTIDITLTVNGTARTVRVETRRLLADVLRHDFALSGVHVGCAHGACGCCTVHVDGAPRLACLTFAVQCDGKAIHTVESLGGVDATHPLQQAFSIEHGLQCGYCTPGFLMTLAPFVDAMVAERRVPEDAEIREAMSGNICRCTGYHGIVAAVRRAVTEQIETGSAQP</sequence>
<dbReference type="GO" id="GO:0016491">
    <property type="term" value="F:oxidoreductase activity"/>
    <property type="evidence" value="ECO:0007669"/>
    <property type="project" value="UniProtKB-KW"/>
</dbReference>
<evidence type="ECO:0000256" key="4">
    <source>
        <dbReference type="ARBA" id="ARBA00023004"/>
    </source>
</evidence>
<dbReference type="SUPFAM" id="SSF54292">
    <property type="entry name" value="2Fe-2S ferredoxin-like"/>
    <property type="match status" value="1"/>
</dbReference>
<dbReference type="InterPro" id="IPR012675">
    <property type="entry name" value="Beta-grasp_dom_sf"/>
</dbReference>
<dbReference type="Proteomes" id="UP000289200">
    <property type="component" value="Unassembled WGS sequence"/>
</dbReference>
<dbReference type="CDD" id="cd00207">
    <property type="entry name" value="fer2"/>
    <property type="match status" value="1"/>
</dbReference>
<proteinExistence type="predicted"/>
<feature type="domain" description="2Fe-2S ferredoxin-type" evidence="6">
    <location>
        <begin position="3"/>
        <end position="79"/>
    </location>
</feature>
<dbReference type="PANTHER" id="PTHR44379:SF5">
    <property type="entry name" value="OXIDOREDUCTASE WITH IRON-SULFUR SUBUNIT"/>
    <property type="match status" value="1"/>
</dbReference>
<keyword evidence="1" id="KW-0001">2Fe-2S</keyword>
<keyword evidence="4" id="KW-0408">Iron</keyword>
<dbReference type="GO" id="GO:0051537">
    <property type="term" value="F:2 iron, 2 sulfur cluster binding"/>
    <property type="evidence" value="ECO:0007669"/>
    <property type="project" value="UniProtKB-KW"/>
</dbReference>